<organism evidence="2 3">
    <name type="scientific">Marivita hallyeonensis</name>
    <dbReference type="NCBI Taxonomy" id="996342"/>
    <lineage>
        <taxon>Bacteria</taxon>
        <taxon>Pseudomonadati</taxon>
        <taxon>Pseudomonadota</taxon>
        <taxon>Alphaproteobacteria</taxon>
        <taxon>Rhodobacterales</taxon>
        <taxon>Roseobacteraceae</taxon>
        <taxon>Marivita</taxon>
    </lineage>
</organism>
<reference evidence="2 3" key="1">
    <citation type="submission" date="2016-11" db="EMBL/GenBank/DDBJ databases">
        <authorList>
            <person name="Jaros S."/>
            <person name="Januszkiewicz K."/>
            <person name="Wedrychowicz H."/>
        </authorList>
    </citation>
    <scope>NUCLEOTIDE SEQUENCE [LARGE SCALE GENOMIC DNA]</scope>
    <source>
        <strain evidence="2 3">DSM 29431</strain>
    </source>
</reference>
<feature type="transmembrane region" description="Helical" evidence="1">
    <location>
        <begin position="12"/>
        <end position="34"/>
    </location>
</feature>
<name>A0A1M5XQZ5_9RHOB</name>
<protein>
    <submittedName>
        <fullName evidence="2">Uncharacterized protein</fullName>
    </submittedName>
</protein>
<gene>
    <name evidence="2" type="ORF">SAMN05443551_4074</name>
</gene>
<evidence type="ECO:0000256" key="1">
    <source>
        <dbReference type="SAM" id="Phobius"/>
    </source>
</evidence>
<sequence>MRHGFEDHGLRPYFISAALVALIAYALLIVWIAFLPPDELSREDKALSLTLLTALPAKFGLS</sequence>
<dbReference type="Proteomes" id="UP000184221">
    <property type="component" value="Unassembled WGS sequence"/>
</dbReference>
<evidence type="ECO:0000313" key="3">
    <source>
        <dbReference type="Proteomes" id="UP000184221"/>
    </source>
</evidence>
<keyword evidence="3" id="KW-1185">Reference proteome</keyword>
<dbReference type="STRING" id="996342.SAMN05443551_4074"/>
<accession>A0A1M5XQZ5</accession>
<keyword evidence="1" id="KW-0472">Membrane</keyword>
<keyword evidence="1" id="KW-1133">Transmembrane helix</keyword>
<proteinExistence type="predicted"/>
<evidence type="ECO:0000313" key="2">
    <source>
        <dbReference type="EMBL" id="SHI02265.1"/>
    </source>
</evidence>
<keyword evidence="1" id="KW-0812">Transmembrane</keyword>
<dbReference type="EMBL" id="FQXC01000008">
    <property type="protein sequence ID" value="SHI02265.1"/>
    <property type="molecule type" value="Genomic_DNA"/>
</dbReference>
<dbReference type="AlphaFoldDB" id="A0A1M5XQZ5"/>